<comment type="pathway">
    <text evidence="1">Siderophore biosynthesis.</text>
</comment>
<dbReference type="SUPFAM" id="SSF47336">
    <property type="entry name" value="ACP-like"/>
    <property type="match status" value="1"/>
</dbReference>
<feature type="domain" description="Carrier" evidence="4">
    <location>
        <begin position="1"/>
        <end position="68"/>
    </location>
</feature>
<dbReference type="FunFam" id="1.10.1200.10:FF:000021">
    <property type="entry name" value="Isochorismatase"/>
    <property type="match status" value="1"/>
</dbReference>
<dbReference type="EMBL" id="SZON01003715">
    <property type="protein sequence ID" value="TKI78993.1"/>
    <property type="molecule type" value="Genomic_DNA"/>
</dbReference>
<dbReference type="Proteomes" id="UP000305222">
    <property type="component" value="Unassembled WGS sequence"/>
</dbReference>
<dbReference type="AlphaFoldDB" id="A0A4V5TP98"/>
<organism evidence="5 6">
    <name type="scientific">Bacillus wiedmannii</name>
    <dbReference type="NCBI Taxonomy" id="1890302"/>
    <lineage>
        <taxon>Bacteria</taxon>
        <taxon>Bacillati</taxon>
        <taxon>Bacillota</taxon>
        <taxon>Bacilli</taxon>
        <taxon>Bacillales</taxon>
        <taxon>Bacillaceae</taxon>
        <taxon>Bacillus</taxon>
        <taxon>Bacillus cereus group</taxon>
    </lineage>
</organism>
<dbReference type="InterPro" id="IPR009081">
    <property type="entry name" value="PP-bd_ACP"/>
</dbReference>
<evidence type="ECO:0000256" key="1">
    <source>
        <dbReference type="ARBA" id="ARBA00004924"/>
    </source>
</evidence>
<dbReference type="InterPro" id="IPR036736">
    <property type="entry name" value="ACP-like_sf"/>
</dbReference>
<keyword evidence="2" id="KW-0596">Phosphopantetheine</keyword>
<proteinExistence type="predicted"/>
<accession>A0A4V5TP98</accession>
<comment type="caution">
    <text evidence="5">The sequence shown here is derived from an EMBL/GenBank/DDBJ whole genome shotgun (WGS) entry which is preliminary data.</text>
</comment>
<protein>
    <submittedName>
        <fullName evidence="5">Isochorismatase</fullName>
    </submittedName>
</protein>
<evidence type="ECO:0000313" key="5">
    <source>
        <dbReference type="EMBL" id="TKI78993.1"/>
    </source>
</evidence>
<evidence type="ECO:0000313" key="6">
    <source>
        <dbReference type="Proteomes" id="UP000305222"/>
    </source>
</evidence>
<evidence type="ECO:0000256" key="2">
    <source>
        <dbReference type="ARBA" id="ARBA00022450"/>
    </source>
</evidence>
<name>A0A4V5TP98_9BACI</name>
<dbReference type="PROSITE" id="PS50075">
    <property type="entry name" value="CARRIER"/>
    <property type="match status" value="1"/>
</dbReference>
<dbReference type="Pfam" id="PF00550">
    <property type="entry name" value="PP-binding"/>
    <property type="match status" value="1"/>
</dbReference>
<evidence type="ECO:0000259" key="4">
    <source>
        <dbReference type="PROSITE" id="PS50075"/>
    </source>
</evidence>
<sequence length="72" mass="8313">MHELVAQLLREPVESIDIDEDLLNRGLDSVRIMSLVEKWRREGKEITFADLAERPTVSDWYSLLSSQTAQVL</sequence>
<gene>
    <name evidence="5" type="ORF">FC699_36535</name>
</gene>
<reference evidence="5 6" key="1">
    <citation type="journal article" date="2019" name="Environ. Microbiol.">
        <title>An active ?-lactamase is a part of an orchestrated cell wall stress resistance network of Bacillus subtilis and related rhizosphere species.</title>
        <authorList>
            <person name="Bucher T."/>
            <person name="Keren-Paz A."/>
            <person name="Hausser J."/>
            <person name="Olender T."/>
            <person name="Cytryn E."/>
            <person name="Kolodkin-Gal I."/>
        </authorList>
    </citation>
    <scope>NUCLEOTIDE SEQUENCE [LARGE SCALE GENOMIC DNA]</scope>
    <source>
        <strain evidence="5 6">I5</strain>
    </source>
</reference>
<keyword evidence="3" id="KW-0597">Phosphoprotein</keyword>
<dbReference type="Gene3D" id="1.10.1200.10">
    <property type="entry name" value="ACP-like"/>
    <property type="match status" value="1"/>
</dbReference>
<evidence type="ECO:0000256" key="3">
    <source>
        <dbReference type="ARBA" id="ARBA00022553"/>
    </source>
</evidence>